<feature type="non-terminal residue" evidence="1">
    <location>
        <position position="362"/>
    </location>
</feature>
<accession>A0A061IZH6</accession>
<evidence type="ECO:0000313" key="2">
    <source>
        <dbReference type="Proteomes" id="UP000031737"/>
    </source>
</evidence>
<dbReference type="OrthoDB" id="248936at2759"/>
<reference evidence="1 2" key="1">
    <citation type="submission" date="2013-07" db="EMBL/GenBank/DDBJ databases">
        <authorList>
            <person name="Stoco P.H."/>
            <person name="Wagner G."/>
            <person name="Gerber A."/>
            <person name="Zaha A."/>
            <person name="Thompson C."/>
            <person name="Bartholomeu D.C."/>
            <person name="Luckemeyer D.D."/>
            <person name="Bahia D."/>
            <person name="Loreto E."/>
            <person name="Prestes E.B."/>
            <person name="Lima F.M."/>
            <person name="Rodrigues-Luiz G."/>
            <person name="Vallejo G.A."/>
            <person name="Filho J.F."/>
            <person name="Monteiro K.M."/>
            <person name="Tyler K.M."/>
            <person name="de Almeida L.G."/>
            <person name="Ortiz M.F."/>
            <person name="Siervo M.A."/>
            <person name="de Moraes M.H."/>
            <person name="Cunha O.L."/>
            <person name="Mendonca-Neto R."/>
            <person name="Silva R."/>
            <person name="Teixeira S.M."/>
            <person name="Murta S.M."/>
            <person name="Sincero T.C."/>
            <person name="Mendes T.A."/>
            <person name="Urmenyi T.P."/>
            <person name="Silva V.G."/>
            <person name="da Rocha W.D."/>
            <person name="Andersson B."/>
            <person name="Romanha A.J."/>
            <person name="Steindel M."/>
            <person name="de Vasconcelos A.T."/>
            <person name="Grisard E.C."/>
        </authorList>
    </citation>
    <scope>NUCLEOTIDE SEQUENCE [LARGE SCALE GENOMIC DNA]</scope>
    <source>
        <strain evidence="1 2">SC58</strain>
    </source>
</reference>
<dbReference type="VEuPathDB" id="TriTrypDB:TRSC58_05032"/>
<organism evidence="1 2">
    <name type="scientific">Trypanosoma rangeli SC58</name>
    <dbReference type="NCBI Taxonomy" id="429131"/>
    <lineage>
        <taxon>Eukaryota</taxon>
        <taxon>Discoba</taxon>
        <taxon>Euglenozoa</taxon>
        <taxon>Kinetoplastea</taxon>
        <taxon>Metakinetoplastina</taxon>
        <taxon>Trypanosomatida</taxon>
        <taxon>Trypanosomatidae</taxon>
        <taxon>Trypanosoma</taxon>
        <taxon>Herpetosoma</taxon>
    </lineage>
</organism>
<protein>
    <submittedName>
        <fullName evidence="1">Uncharacterized protein</fullName>
    </submittedName>
</protein>
<evidence type="ECO:0000313" key="1">
    <source>
        <dbReference type="EMBL" id="ESL07281.1"/>
    </source>
</evidence>
<dbReference type="EMBL" id="AUPL01005032">
    <property type="protein sequence ID" value="ESL07281.1"/>
    <property type="molecule type" value="Genomic_DNA"/>
</dbReference>
<comment type="caution">
    <text evidence="1">The sequence shown here is derived from an EMBL/GenBank/DDBJ whole genome shotgun (WGS) entry which is preliminary data.</text>
</comment>
<sequence length="362" mass="41279">MTLWEKEMAYARWCEIVAGDISMSPEEKYNTLVAKVRCTECFDGEYITDLEAWSPFFVLAASLAMLRYGRFSSEHQAALVELAIAYTAKGAYARARKLLKTLLRGEMLDDKMAPLHRELNLFLLLVEGKHITHIESITSSRLSPLCFCEPQTRDAVQDMKCRLEECEQCTLSIPVMLYCYISVIGAALDLWWKLKEENQKLLLKKDIVLKISQATLQKELQTLKEEAQRRAEQRCAINLKKETTRQFIDSTLNRCEKFLYVNKCVDYAAVWIFAFAKLRWGREHGGSSSLRFAEQFAACYRNSLFDSSISTIFLNEAQLALKGDAPLGSYTCDLTGVKLPLMQDGFVSEQLFLARSVAEDIS</sequence>
<dbReference type="Proteomes" id="UP000031737">
    <property type="component" value="Unassembled WGS sequence"/>
</dbReference>
<keyword evidence="2" id="KW-1185">Reference proteome</keyword>
<name>A0A061IZH6_TRYRA</name>
<dbReference type="AlphaFoldDB" id="A0A061IZH6"/>
<proteinExistence type="predicted"/>
<gene>
    <name evidence="1" type="ORF">TRSC58_05032</name>
</gene>